<dbReference type="Gene3D" id="1.10.1520.10">
    <property type="entry name" value="Ribonuclease III domain"/>
    <property type="match status" value="1"/>
</dbReference>
<evidence type="ECO:0000313" key="13">
    <source>
        <dbReference type="Proteomes" id="UP000000323"/>
    </source>
</evidence>
<evidence type="ECO:0000256" key="3">
    <source>
        <dbReference type="ARBA" id="ARBA00022552"/>
    </source>
</evidence>
<dbReference type="FunFam" id="1.10.1520.10:FF:000001">
    <property type="entry name" value="Ribonuclease 3"/>
    <property type="match status" value="1"/>
</dbReference>
<proteinExistence type="inferred from homology"/>
<evidence type="ECO:0000259" key="11">
    <source>
        <dbReference type="PROSITE" id="PS50142"/>
    </source>
</evidence>
<evidence type="ECO:0000259" key="10">
    <source>
        <dbReference type="PROSITE" id="PS50137"/>
    </source>
</evidence>
<sequence>MSSSDSFITLQERLGYKFRNIELLKTALTHRSFANESLEKTETNERFEFLGDSILAFVVGEALFRLFPRASEGILTRARAHLVGRKNLADISRTLGIGDFILLGKGARLSGSSQSESVLADALEALIAAVYLDSDLETCRSVVFRLLRLSKEEIEHWLDVKDNKTRLQELSHRLYRTNPIYTVIAAPPVRDNFIVQVKVNDVSAQGEGRSKSEAEQEAARKALDVFDFKTSSST</sequence>
<dbReference type="AlphaFoldDB" id="D1CFY1"/>
<keyword evidence="3 9" id="KW-0698">rRNA processing</keyword>
<dbReference type="Proteomes" id="UP000000323">
    <property type="component" value="Chromosome 1"/>
</dbReference>
<feature type="active site" evidence="9">
    <location>
        <position position="52"/>
    </location>
</feature>
<dbReference type="CDD" id="cd00593">
    <property type="entry name" value="RIBOc"/>
    <property type="match status" value="1"/>
</dbReference>
<dbReference type="InterPro" id="IPR011907">
    <property type="entry name" value="RNase_III"/>
</dbReference>
<accession>D1CFY1</accession>
<dbReference type="InterPro" id="IPR036389">
    <property type="entry name" value="RNase_III_sf"/>
</dbReference>
<dbReference type="RefSeq" id="WP_012874872.1">
    <property type="nucleotide sequence ID" value="NC_013525.1"/>
</dbReference>
<comment type="subunit">
    <text evidence="9">Homodimer.</text>
</comment>
<dbReference type="Pfam" id="PF14622">
    <property type="entry name" value="Ribonucleas_3_3"/>
    <property type="match status" value="1"/>
</dbReference>
<dbReference type="PANTHER" id="PTHR11207">
    <property type="entry name" value="RIBONUCLEASE III"/>
    <property type="match status" value="1"/>
</dbReference>
<dbReference type="HAMAP" id="MF_00104">
    <property type="entry name" value="RNase_III"/>
    <property type="match status" value="1"/>
</dbReference>
<dbReference type="Gene3D" id="3.30.160.20">
    <property type="match status" value="1"/>
</dbReference>
<dbReference type="GO" id="GO:0004525">
    <property type="term" value="F:ribonuclease III activity"/>
    <property type="evidence" value="ECO:0007669"/>
    <property type="project" value="UniProtKB-UniRule"/>
</dbReference>
<feature type="domain" description="RNase III" evidence="11">
    <location>
        <begin position="7"/>
        <end position="135"/>
    </location>
</feature>
<comment type="similarity">
    <text evidence="2">Belongs to the ribonuclease III family.</text>
</comment>
<dbReference type="EC" id="3.1.26.3" evidence="9"/>
<keyword evidence="13" id="KW-1185">Reference proteome</keyword>
<feature type="binding site" evidence="9">
    <location>
        <position position="124"/>
    </location>
    <ligand>
        <name>Mg(2+)</name>
        <dbReference type="ChEBI" id="CHEBI:18420"/>
    </ligand>
</feature>
<evidence type="ECO:0000256" key="5">
    <source>
        <dbReference type="ARBA" id="ARBA00022722"/>
    </source>
</evidence>
<feature type="active site" evidence="9">
    <location>
        <position position="124"/>
    </location>
</feature>
<dbReference type="PROSITE" id="PS00517">
    <property type="entry name" value="RNASE_3_1"/>
    <property type="match status" value="1"/>
</dbReference>
<dbReference type="SMART" id="SM00358">
    <property type="entry name" value="DSRM"/>
    <property type="match status" value="1"/>
</dbReference>
<feature type="binding site" evidence="9">
    <location>
        <position position="121"/>
    </location>
    <ligand>
        <name>Mg(2+)</name>
        <dbReference type="ChEBI" id="CHEBI:18420"/>
    </ligand>
</feature>
<dbReference type="GO" id="GO:0046872">
    <property type="term" value="F:metal ion binding"/>
    <property type="evidence" value="ECO:0007669"/>
    <property type="project" value="UniProtKB-KW"/>
</dbReference>
<dbReference type="GO" id="GO:0010468">
    <property type="term" value="P:regulation of gene expression"/>
    <property type="evidence" value="ECO:0007669"/>
    <property type="project" value="TreeGrafter"/>
</dbReference>
<dbReference type="KEGG" id="ttr:Tter_0920"/>
<keyword evidence="8 9" id="KW-0694">RNA-binding</keyword>
<dbReference type="SUPFAM" id="SSF69065">
    <property type="entry name" value="RNase III domain-like"/>
    <property type="match status" value="1"/>
</dbReference>
<dbReference type="EMBL" id="CP001825">
    <property type="protein sequence ID" value="ACZ41837.1"/>
    <property type="molecule type" value="Genomic_DNA"/>
</dbReference>
<dbReference type="GO" id="GO:0008033">
    <property type="term" value="P:tRNA processing"/>
    <property type="evidence" value="ECO:0007669"/>
    <property type="project" value="UniProtKB-KW"/>
</dbReference>
<keyword evidence="5 9" id="KW-0540">Nuclease</keyword>
<evidence type="ECO:0000256" key="9">
    <source>
        <dbReference type="HAMAP-Rule" id="MF_00104"/>
    </source>
</evidence>
<evidence type="ECO:0000256" key="8">
    <source>
        <dbReference type="ARBA" id="ARBA00022884"/>
    </source>
</evidence>
<evidence type="ECO:0000256" key="7">
    <source>
        <dbReference type="ARBA" id="ARBA00022801"/>
    </source>
</evidence>
<dbReference type="CDD" id="cd10845">
    <property type="entry name" value="DSRM_RNAse_III_family"/>
    <property type="match status" value="1"/>
</dbReference>
<keyword evidence="9" id="KW-0479">Metal-binding</keyword>
<evidence type="ECO:0000256" key="2">
    <source>
        <dbReference type="ARBA" id="ARBA00010183"/>
    </source>
</evidence>
<dbReference type="NCBIfam" id="TIGR02191">
    <property type="entry name" value="RNaseIII"/>
    <property type="match status" value="1"/>
</dbReference>
<gene>
    <name evidence="9" type="primary">rnc</name>
    <name evidence="12" type="ordered locus">Tter_0920</name>
</gene>
<reference evidence="13" key="1">
    <citation type="journal article" date="2010" name="Stand. Genomic Sci.">
        <title>Complete genome sequence of 'Thermobaculum terrenum' type strain (YNP1).</title>
        <authorList>
            <person name="Kiss H."/>
            <person name="Cleland D."/>
            <person name="Lapidus A."/>
            <person name="Lucas S."/>
            <person name="Glavina Del Rio T."/>
            <person name="Nolan M."/>
            <person name="Tice H."/>
            <person name="Han C."/>
            <person name="Goodwin L."/>
            <person name="Pitluck S."/>
            <person name="Liolios K."/>
            <person name="Ivanova N."/>
            <person name="Mavromatis K."/>
            <person name="Ovchinnikova G."/>
            <person name="Pati A."/>
            <person name="Chen A."/>
            <person name="Palaniappan K."/>
            <person name="Land M."/>
            <person name="Hauser L."/>
            <person name="Chang Y."/>
            <person name="Jeffries C."/>
            <person name="Lu M."/>
            <person name="Brettin T."/>
            <person name="Detter J."/>
            <person name="Goker M."/>
            <person name="Tindall B."/>
            <person name="Beck B."/>
            <person name="McDermott T."/>
            <person name="Woyke T."/>
            <person name="Bristow J."/>
            <person name="Eisen J."/>
            <person name="Markowitz V."/>
            <person name="Hugenholtz P."/>
            <person name="Kyrpides N."/>
            <person name="Klenk H."/>
            <person name="Cheng J."/>
        </authorList>
    </citation>
    <scope>NUCLEOTIDE SEQUENCE [LARGE SCALE GENOMIC DNA]</scope>
    <source>
        <strain evidence="13">ATCC BAA-798 / YNP1</strain>
    </source>
</reference>
<evidence type="ECO:0000313" key="12">
    <source>
        <dbReference type="EMBL" id="ACZ41837.1"/>
    </source>
</evidence>
<comment type="cofactor">
    <cofactor evidence="9">
        <name>Mg(2+)</name>
        <dbReference type="ChEBI" id="CHEBI:18420"/>
    </cofactor>
</comment>
<evidence type="ECO:0000256" key="1">
    <source>
        <dbReference type="ARBA" id="ARBA00000109"/>
    </source>
</evidence>
<dbReference type="OrthoDB" id="9805026at2"/>
<organism evidence="12 13">
    <name type="scientific">Thermobaculum terrenum (strain ATCC BAA-798 / CCMEE 7001 / YNP1)</name>
    <dbReference type="NCBI Taxonomy" id="525904"/>
    <lineage>
        <taxon>Bacteria</taxon>
        <taxon>Bacillati</taxon>
        <taxon>Chloroflexota</taxon>
        <taxon>Chloroflexia</taxon>
        <taxon>Candidatus Thermobaculales</taxon>
        <taxon>Candidatus Thermobaculaceae</taxon>
        <taxon>Thermobaculum</taxon>
    </lineage>
</organism>
<dbReference type="GO" id="GO:0003725">
    <property type="term" value="F:double-stranded RNA binding"/>
    <property type="evidence" value="ECO:0007669"/>
    <property type="project" value="TreeGrafter"/>
</dbReference>
<dbReference type="PROSITE" id="PS50142">
    <property type="entry name" value="RNASE_3_2"/>
    <property type="match status" value="1"/>
</dbReference>
<dbReference type="PANTHER" id="PTHR11207:SF0">
    <property type="entry name" value="RIBONUCLEASE 3"/>
    <property type="match status" value="1"/>
</dbReference>
<dbReference type="GO" id="GO:0019843">
    <property type="term" value="F:rRNA binding"/>
    <property type="evidence" value="ECO:0007669"/>
    <property type="project" value="UniProtKB-KW"/>
</dbReference>
<dbReference type="STRING" id="525904.Tter_0920"/>
<keyword evidence="9" id="KW-0460">Magnesium</keyword>
<name>D1CFY1_THET1</name>
<keyword evidence="9" id="KW-0963">Cytoplasm</keyword>
<protein>
    <recommendedName>
        <fullName evidence="9">Ribonuclease 3</fullName>
        <ecNumber evidence="9">3.1.26.3</ecNumber>
    </recommendedName>
    <alternativeName>
        <fullName evidence="9">Ribonuclease III</fullName>
        <shortName evidence="9">RNase III</shortName>
    </alternativeName>
</protein>
<dbReference type="eggNOG" id="COG0571">
    <property type="taxonomic scope" value="Bacteria"/>
</dbReference>
<comment type="subcellular location">
    <subcellularLocation>
        <location evidence="9">Cytoplasm</location>
    </subcellularLocation>
</comment>
<keyword evidence="9" id="KW-0819">tRNA processing</keyword>
<dbReference type="GO" id="GO:0006364">
    <property type="term" value="P:rRNA processing"/>
    <property type="evidence" value="ECO:0007669"/>
    <property type="project" value="UniProtKB-UniRule"/>
</dbReference>
<dbReference type="GO" id="GO:0006397">
    <property type="term" value="P:mRNA processing"/>
    <property type="evidence" value="ECO:0007669"/>
    <property type="project" value="UniProtKB-UniRule"/>
</dbReference>
<dbReference type="GO" id="GO:0005737">
    <property type="term" value="C:cytoplasm"/>
    <property type="evidence" value="ECO:0007669"/>
    <property type="project" value="UniProtKB-SubCell"/>
</dbReference>
<feature type="binding site" evidence="9">
    <location>
        <position position="48"/>
    </location>
    <ligand>
        <name>Mg(2+)</name>
        <dbReference type="ChEBI" id="CHEBI:18420"/>
    </ligand>
</feature>
<comment type="function">
    <text evidence="9">Digests double-stranded RNA. Involved in the processing of primary rRNA transcript to yield the immediate precursors to the large and small rRNAs (23S and 16S). Processes some mRNAs, and tRNAs when they are encoded in the rRNA operon. Processes pre-crRNA and tracrRNA of type II CRISPR loci if present in the organism.</text>
</comment>
<dbReference type="SMART" id="SM00535">
    <property type="entry name" value="RIBOc"/>
    <property type="match status" value="1"/>
</dbReference>
<dbReference type="HOGENOM" id="CLU_000907_1_3_0"/>
<keyword evidence="7 9" id="KW-0378">Hydrolase</keyword>
<keyword evidence="4 9" id="KW-0507">mRNA processing</keyword>
<comment type="catalytic activity">
    <reaction evidence="1 9">
        <text>Endonucleolytic cleavage to 5'-phosphomonoester.</text>
        <dbReference type="EC" id="3.1.26.3"/>
    </reaction>
</comment>
<dbReference type="PROSITE" id="PS50137">
    <property type="entry name" value="DS_RBD"/>
    <property type="match status" value="1"/>
</dbReference>
<evidence type="ECO:0000256" key="6">
    <source>
        <dbReference type="ARBA" id="ARBA00022759"/>
    </source>
</evidence>
<dbReference type="Pfam" id="PF00035">
    <property type="entry name" value="dsrm"/>
    <property type="match status" value="1"/>
</dbReference>
<keyword evidence="6 9" id="KW-0255">Endonuclease</keyword>
<dbReference type="SUPFAM" id="SSF54768">
    <property type="entry name" value="dsRNA-binding domain-like"/>
    <property type="match status" value="1"/>
</dbReference>
<dbReference type="InterPro" id="IPR014720">
    <property type="entry name" value="dsRBD_dom"/>
</dbReference>
<keyword evidence="9" id="KW-0699">rRNA-binding</keyword>
<evidence type="ECO:0000256" key="4">
    <source>
        <dbReference type="ARBA" id="ARBA00022664"/>
    </source>
</evidence>
<feature type="domain" description="DRBM" evidence="10">
    <location>
        <begin position="162"/>
        <end position="228"/>
    </location>
</feature>
<dbReference type="InterPro" id="IPR000999">
    <property type="entry name" value="RNase_III_dom"/>
</dbReference>